<evidence type="ECO:0000313" key="3">
    <source>
        <dbReference type="Proteomes" id="UP001610334"/>
    </source>
</evidence>
<dbReference type="EMBL" id="JBFXLT010000145">
    <property type="protein sequence ID" value="KAL2803249.1"/>
    <property type="molecule type" value="Genomic_DNA"/>
</dbReference>
<keyword evidence="1" id="KW-0732">Signal</keyword>
<name>A0ABR4GXJ5_9EURO</name>
<feature type="chain" id="PRO_5047286806" evidence="1">
    <location>
        <begin position="25"/>
        <end position="677"/>
    </location>
</feature>
<organism evidence="2 3">
    <name type="scientific">Aspergillus granulosus</name>
    <dbReference type="NCBI Taxonomy" id="176169"/>
    <lineage>
        <taxon>Eukaryota</taxon>
        <taxon>Fungi</taxon>
        <taxon>Dikarya</taxon>
        <taxon>Ascomycota</taxon>
        <taxon>Pezizomycotina</taxon>
        <taxon>Eurotiomycetes</taxon>
        <taxon>Eurotiomycetidae</taxon>
        <taxon>Eurotiales</taxon>
        <taxon>Aspergillaceae</taxon>
        <taxon>Aspergillus</taxon>
        <taxon>Aspergillus subgen. Nidulantes</taxon>
    </lineage>
</organism>
<sequence>MRLANRRPHIWLTALLSLFCLTFASQYCTSPTPDAPILITPDCIDPAFTTPIITSETDVLIPVPHHRVSGYINNTSVNFNIYLPPKSAYSNRFFQLVYPLQNSTAEDDAIAFGADSGAYTVRVAAGVGYRGDAAVAKFSKLVANEYYGDKDSESARIYGYIYGGSGGSLQTIGALENTQGVWDGGIALIQAIPMSNPNNWSIRALAGIVLDGKSAQVVDAVRPGGSGDPFAGLKDYERLILEEATALGIPLRAWEDFDGLARNRTKLYQVLRTLVVSEIQRKDPGYVDDFWSVSGYLGVEDSELGSFFRRSLVEYNDTVQSVERDANGVPVGIRLGVIPEGSPIGLEFTILSASGDQDLGSFTGLLNKDDGFVYIYSDNNPAILAYLAEGTQLQIDNRWYLAVHTWHRHQVPPVEDGYYGYDYLRDVNGEPLYPQRETLLAPSTSAGASGGGTHTGAINSKLFVMDNLADYDAFPWHADWYKGRVQKALGTRFGDNYRLYYNEHADHQMGAVPKALQARIVDFTGLYEWLLRDLSDWVERGVDPPVQSLYEVESGQVVLEKSAAKRGGIQPLVELTVEGANSTDITTGEPVVLRVRAEVPRGAGKIVSVEWDFEGTGDFVRRELKKASKSIDIKVRHAYGTAGTYLPAVRVAAHKDGDTETAFARALNLGRVRVVVN</sequence>
<accession>A0ABR4GXJ5</accession>
<keyword evidence="3" id="KW-1185">Reference proteome</keyword>
<dbReference type="Proteomes" id="UP001610334">
    <property type="component" value="Unassembled WGS sequence"/>
</dbReference>
<dbReference type="Gene3D" id="2.60.40.10">
    <property type="entry name" value="Immunoglobulins"/>
    <property type="match status" value="1"/>
</dbReference>
<dbReference type="PROSITE" id="PS50890">
    <property type="entry name" value="PUA"/>
    <property type="match status" value="1"/>
</dbReference>
<proteinExistence type="predicted"/>
<comment type="caution">
    <text evidence="2">The sequence shown here is derived from an EMBL/GenBank/DDBJ whole genome shotgun (WGS) entry which is preliminary data.</text>
</comment>
<dbReference type="InterPro" id="IPR013783">
    <property type="entry name" value="Ig-like_fold"/>
</dbReference>
<evidence type="ECO:0000256" key="1">
    <source>
        <dbReference type="SAM" id="SignalP"/>
    </source>
</evidence>
<protein>
    <submittedName>
        <fullName evidence="2">Uncharacterized protein</fullName>
    </submittedName>
</protein>
<feature type="signal peptide" evidence="1">
    <location>
        <begin position="1"/>
        <end position="24"/>
    </location>
</feature>
<gene>
    <name evidence="2" type="ORF">BJX63DRAFT_437109</name>
</gene>
<reference evidence="2 3" key="1">
    <citation type="submission" date="2024-07" db="EMBL/GenBank/DDBJ databases">
        <title>Section-level genome sequencing and comparative genomics of Aspergillus sections Usti and Cavernicolus.</title>
        <authorList>
            <consortium name="Lawrence Berkeley National Laboratory"/>
            <person name="Nybo J.L."/>
            <person name="Vesth T.C."/>
            <person name="Theobald S."/>
            <person name="Frisvad J.C."/>
            <person name="Larsen T.O."/>
            <person name="Kjaerboelling I."/>
            <person name="Rothschild-Mancinelli K."/>
            <person name="Lyhne E.K."/>
            <person name="Kogle M.E."/>
            <person name="Barry K."/>
            <person name="Clum A."/>
            <person name="Na H."/>
            <person name="Ledsgaard L."/>
            <person name="Lin J."/>
            <person name="Lipzen A."/>
            <person name="Kuo A."/>
            <person name="Riley R."/>
            <person name="Mondo S."/>
            <person name="Labutti K."/>
            <person name="Haridas S."/>
            <person name="Pangalinan J."/>
            <person name="Salamov A.A."/>
            <person name="Simmons B.A."/>
            <person name="Magnuson J.K."/>
            <person name="Chen J."/>
            <person name="Drula E."/>
            <person name="Henrissat B."/>
            <person name="Wiebenga A."/>
            <person name="Lubbers R.J."/>
            <person name="Gomes A.C."/>
            <person name="Makela M.R."/>
            <person name="Stajich J."/>
            <person name="Grigoriev I.V."/>
            <person name="Mortensen U.H."/>
            <person name="De Vries R.P."/>
            <person name="Baker S.E."/>
            <person name="Andersen M.R."/>
        </authorList>
    </citation>
    <scope>NUCLEOTIDE SEQUENCE [LARGE SCALE GENOMIC DNA]</scope>
    <source>
        <strain evidence="2 3">CBS 588.65</strain>
    </source>
</reference>
<evidence type="ECO:0000313" key="2">
    <source>
        <dbReference type="EMBL" id="KAL2803249.1"/>
    </source>
</evidence>